<name>A0A0Q9Z1W3_9GAMM</name>
<sequence length="130" mass="15335">MATPTQNPAFYKDYTSTEIRKFETILKLIHSPQPNVALAKKMVTDFEDNRELQRFKDFKVSFENALQMSQKNLAQYEQSQKMLKQQETQLQDKKQSLIQQHSQKIGDSIKDRKISSENTHDKSSTQRRLR</sequence>
<dbReference type="EMBL" id="LKAJ02000001">
    <property type="protein sequence ID" value="MCS5712152.1"/>
    <property type="molecule type" value="Genomic_DNA"/>
</dbReference>
<evidence type="ECO:0000313" key="4">
    <source>
        <dbReference type="Proteomes" id="UP000051497"/>
    </source>
</evidence>
<organism evidence="2">
    <name type="scientific">Candidatus Berkiella aquae</name>
    <dbReference type="NCBI Taxonomy" id="295108"/>
    <lineage>
        <taxon>Bacteria</taxon>
        <taxon>Pseudomonadati</taxon>
        <taxon>Pseudomonadota</taxon>
        <taxon>Gammaproteobacteria</taxon>
        <taxon>Candidatus Berkiellales</taxon>
        <taxon>Candidatus Berkiellaceae</taxon>
        <taxon>Candidatus Berkiella</taxon>
    </lineage>
</organism>
<comment type="caution">
    <text evidence="2">The sequence shown here is derived from an EMBL/GenBank/DDBJ whole genome shotgun (WGS) entry which is preliminary data.</text>
</comment>
<reference evidence="3" key="2">
    <citation type="journal article" date="2016" name="Genome Announc.">
        <title>Draft Genome Sequences of Two Novel Amoeba-Resistant Intranuclear Bacteria, 'Candidatus Berkiella cookevillensis' and 'Candidatus Berkiella aquae'.</title>
        <authorList>
            <person name="Mehari Y.T."/>
            <person name="Arivett B.A."/>
            <person name="Farone A.L."/>
            <person name="Gunderson J.H."/>
            <person name="Farone M.B."/>
        </authorList>
    </citation>
    <scope>NUCLEOTIDE SEQUENCE</scope>
    <source>
        <strain evidence="3">HT99</strain>
    </source>
</reference>
<feature type="region of interest" description="Disordered" evidence="1">
    <location>
        <begin position="85"/>
        <end position="130"/>
    </location>
</feature>
<evidence type="ECO:0000256" key="1">
    <source>
        <dbReference type="SAM" id="MobiDB-lite"/>
    </source>
</evidence>
<dbReference type="Proteomes" id="UP000051497">
    <property type="component" value="Unassembled WGS sequence"/>
</dbReference>
<accession>A0A0Q9Z1W3</accession>
<feature type="compositionally biased region" description="Polar residues" evidence="1">
    <location>
        <begin position="96"/>
        <end position="105"/>
    </location>
</feature>
<protein>
    <submittedName>
        <fullName evidence="2">Uncharacterized protein</fullName>
    </submittedName>
</protein>
<keyword evidence="4" id="KW-1185">Reference proteome</keyword>
<dbReference type="RefSeq" id="WP_075064689.1">
    <property type="nucleotide sequence ID" value="NZ_LKAJ02000001.1"/>
</dbReference>
<dbReference type="AlphaFoldDB" id="A0A0Q9Z1W3"/>
<evidence type="ECO:0000313" key="3">
    <source>
        <dbReference type="EMBL" id="MCS5712152.1"/>
    </source>
</evidence>
<evidence type="ECO:0000313" key="2">
    <source>
        <dbReference type="EMBL" id="KRG22483.1"/>
    </source>
</evidence>
<feature type="compositionally biased region" description="Basic and acidic residues" evidence="1">
    <location>
        <begin position="107"/>
        <end position="124"/>
    </location>
</feature>
<reference evidence="2" key="1">
    <citation type="submission" date="2015-09" db="EMBL/GenBank/DDBJ databases">
        <title>Draft Genome Sequences of Two Novel Amoeba-resistant Intranuclear Bacteria, Candidatus Berkiella cookevillensis and Candidatus Berkiella aquae.</title>
        <authorList>
            <person name="Mehari Y.T."/>
            <person name="Arivett B.A."/>
            <person name="Farone A.L."/>
            <person name="Gunderson J.H."/>
            <person name="Farone M.B."/>
        </authorList>
    </citation>
    <scope>NUCLEOTIDE SEQUENCE [LARGE SCALE GENOMIC DNA]</scope>
    <source>
        <strain evidence="2">HT99</strain>
    </source>
</reference>
<gene>
    <name evidence="2" type="ORF">HT99x_00019</name>
    <name evidence="3" type="ORF">HT99x_011975</name>
</gene>
<reference evidence="3" key="3">
    <citation type="submission" date="2021-06" db="EMBL/GenBank/DDBJ databases">
        <title>Genomic Description and Analysis of Intracellular Bacteria, Candidatus Berkiella cookevillensis and Candidatus Berkiella aquae.</title>
        <authorList>
            <person name="Kidane D.T."/>
            <person name="Mehari Y.T."/>
            <person name="Rice F.C."/>
            <person name="Arivett B.A."/>
            <person name="Farone A.L."/>
            <person name="Berk S.G."/>
            <person name="Farone M.B."/>
        </authorList>
    </citation>
    <scope>NUCLEOTIDE SEQUENCE</scope>
    <source>
        <strain evidence="3">HT99</strain>
    </source>
</reference>
<dbReference type="EMBL" id="LKAJ01000001">
    <property type="protein sequence ID" value="KRG22483.1"/>
    <property type="molecule type" value="Genomic_DNA"/>
</dbReference>
<proteinExistence type="predicted"/>